<dbReference type="InterPro" id="IPR036942">
    <property type="entry name" value="Beta-barrel_TonB_sf"/>
</dbReference>
<evidence type="ECO:0000256" key="5">
    <source>
        <dbReference type="ARBA" id="ARBA00023077"/>
    </source>
</evidence>
<sequence>MKIKLVFILFLFNSVVTTSLFAQQTVKINGRVVDGIAAKPVGGVSVQIPGGMVLARTDSLGQFQVLLSTAINTLVFSHVGYRPDTIAVKQGDHHLLIKLNSRSTILEEVEVLNTGYYQIPKERATGSFGFVSKEDIARVPATNILDRLDGIVNSLTMDRSNTNGERAADPKLRLRGLSSIQSNSEPLIILDGFPYEQGLATINPSDIASITVLKDAAAASIWGARAGNGVIVISTKKGTTNQPTRIQYASVFQLQDKPDLYYAPNYLPAATVLDIEDEMFARSNYLERNQTPIPLYTEWLIKHRDKKISDQELMNFRDQLAATDTREESLSYFYQKGFNQHQDIAFTGGGKGYAFRSSASYDKNRSFLKGDTYTRWNANMQGTIHWGGKFKIMPSIWYTQQFNVQNGIGFTSFTGGGNSVVPYYRFQDGNGQSLPIVKGLRYGYQESAPGLGLLDWMYRPLDELKLNDNRSSDQELRMQMGLSYEFSKLIRWEVFYQYLNNLNGQSALYDKDSYYARDLVNKFTQADMTKVIPYGAIRREGGRTGARSHSIRTQLSGEWNHRNQHQLNYLLGAELLDRITTTSPFAWSYGYDRDLLTGRVNFDYTKRYTTRPTGTALIPAASGSYGLNTYRFLSYYSNLAYSYRDKYLATASLRWDASNIYGVKTNQKGVPLWSIGLGWQMAQESFFQNDIIPSLKLRATYGSSGNTNPNVSTFPIISYMIDDLTNNTAAVLTSVGNPSLQWERVNTLNLGIDFGTRNNRLTGSLEYYLKKGNNLIGADLMDPTTGIIDNVYPTIVNRINYANLQTKGWDITVNSKNIVGAFNWDTRLQLAKVNNKVTHYNTNDITSATIFIDSRPPVVGQSLDVIYAFPWHGLNNEGKPVIYQNGELTTDYINYYNDYPIEELTKIGGRIPTLTAGMLNTFRWKHWSVSANIVWKSGYYFQRTTMDPGGETTGAYHKDYYRRWQKAGDEAFTDVLPKAPANSPEIRAIGSMTTNSSLLWERGDHLRLRDITLSYHWINKNRAAVVKSLNFGWSMANIGILWRRNKYGLDPDIPRAPYPNPRITSFSMNIEL</sequence>
<dbReference type="AlphaFoldDB" id="A0A420VQS2"/>
<evidence type="ECO:0000256" key="10">
    <source>
        <dbReference type="SAM" id="SignalP"/>
    </source>
</evidence>
<evidence type="ECO:0000313" key="13">
    <source>
        <dbReference type="EMBL" id="RKO68690.1"/>
    </source>
</evidence>
<evidence type="ECO:0000256" key="2">
    <source>
        <dbReference type="ARBA" id="ARBA00022448"/>
    </source>
</evidence>
<dbReference type="InterPro" id="IPR008969">
    <property type="entry name" value="CarboxyPept-like_regulatory"/>
</dbReference>
<keyword evidence="7 8" id="KW-0998">Cell outer membrane</keyword>
<protein>
    <submittedName>
        <fullName evidence="13">SusC/RagA family TonB-linked outer membrane protein</fullName>
    </submittedName>
</protein>
<proteinExistence type="inferred from homology"/>
<comment type="similarity">
    <text evidence="8 9">Belongs to the TonB-dependent receptor family.</text>
</comment>
<name>A0A420VQS2_9SPHI</name>
<organism evidence="13 14">
    <name type="scientific">Sphingobacterium puteale</name>
    <dbReference type="NCBI Taxonomy" id="2420510"/>
    <lineage>
        <taxon>Bacteria</taxon>
        <taxon>Pseudomonadati</taxon>
        <taxon>Bacteroidota</taxon>
        <taxon>Sphingobacteriia</taxon>
        <taxon>Sphingobacteriales</taxon>
        <taxon>Sphingobacteriaceae</taxon>
        <taxon>Sphingobacterium</taxon>
    </lineage>
</organism>
<keyword evidence="3 8" id="KW-1134">Transmembrane beta strand</keyword>
<dbReference type="InterPro" id="IPR037066">
    <property type="entry name" value="Plug_dom_sf"/>
</dbReference>
<dbReference type="Pfam" id="PF07715">
    <property type="entry name" value="Plug"/>
    <property type="match status" value="1"/>
</dbReference>
<feature type="domain" description="TonB-dependent receptor plug" evidence="12">
    <location>
        <begin position="121"/>
        <end position="230"/>
    </location>
</feature>
<dbReference type="InterPro" id="IPR039426">
    <property type="entry name" value="TonB-dep_rcpt-like"/>
</dbReference>
<evidence type="ECO:0000259" key="11">
    <source>
        <dbReference type="Pfam" id="PF00593"/>
    </source>
</evidence>
<keyword evidence="6 8" id="KW-0472">Membrane</keyword>
<evidence type="ECO:0000256" key="7">
    <source>
        <dbReference type="ARBA" id="ARBA00023237"/>
    </source>
</evidence>
<dbReference type="InterPro" id="IPR023996">
    <property type="entry name" value="TonB-dep_OMP_SusC/RagA"/>
</dbReference>
<feature type="domain" description="TonB-dependent receptor-like beta-barrel" evidence="11">
    <location>
        <begin position="460"/>
        <end position="933"/>
    </location>
</feature>
<evidence type="ECO:0000256" key="1">
    <source>
        <dbReference type="ARBA" id="ARBA00004571"/>
    </source>
</evidence>
<comment type="caution">
    <text evidence="13">The sequence shown here is derived from an EMBL/GenBank/DDBJ whole genome shotgun (WGS) entry which is preliminary data.</text>
</comment>
<dbReference type="NCBIfam" id="TIGR04056">
    <property type="entry name" value="OMP_RagA_SusC"/>
    <property type="match status" value="1"/>
</dbReference>
<evidence type="ECO:0000313" key="14">
    <source>
        <dbReference type="Proteomes" id="UP000282423"/>
    </source>
</evidence>
<evidence type="ECO:0000256" key="9">
    <source>
        <dbReference type="RuleBase" id="RU003357"/>
    </source>
</evidence>
<reference evidence="13 14" key="1">
    <citation type="submission" date="2018-10" db="EMBL/GenBank/DDBJ databases">
        <title>Sphingobacterium sp. M05W1-28.</title>
        <authorList>
            <person name="Cai H."/>
        </authorList>
    </citation>
    <scope>NUCLEOTIDE SEQUENCE [LARGE SCALE GENOMIC DNA]</scope>
    <source>
        <strain evidence="13 14">M05W1-28</strain>
    </source>
</reference>
<dbReference type="SUPFAM" id="SSF56935">
    <property type="entry name" value="Porins"/>
    <property type="match status" value="1"/>
</dbReference>
<dbReference type="Pfam" id="PF00593">
    <property type="entry name" value="TonB_dep_Rec_b-barrel"/>
    <property type="match status" value="1"/>
</dbReference>
<dbReference type="OrthoDB" id="9768177at2"/>
<evidence type="ECO:0000256" key="6">
    <source>
        <dbReference type="ARBA" id="ARBA00023136"/>
    </source>
</evidence>
<dbReference type="InterPro" id="IPR023997">
    <property type="entry name" value="TonB-dep_OMP_SusC/RagA_CS"/>
</dbReference>
<evidence type="ECO:0000256" key="4">
    <source>
        <dbReference type="ARBA" id="ARBA00022692"/>
    </source>
</evidence>
<evidence type="ECO:0000256" key="8">
    <source>
        <dbReference type="PROSITE-ProRule" id="PRU01360"/>
    </source>
</evidence>
<comment type="subcellular location">
    <subcellularLocation>
        <location evidence="1 8">Cell outer membrane</location>
        <topology evidence="1 8">Multi-pass membrane protein</topology>
    </subcellularLocation>
</comment>
<dbReference type="PROSITE" id="PS52016">
    <property type="entry name" value="TONB_DEPENDENT_REC_3"/>
    <property type="match status" value="1"/>
</dbReference>
<keyword evidence="4 8" id="KW-0812">Transmembrane</keyword>
<dbReference type="GO" id="GO:0009279">
    <property type="term" value="C:cell outer membrane"/>
    <property type="evidence" value="ECO:0007669"/>
    <property type="project" value="UniProtKB-SubCell"/>
</dbReference>
<evidence type="ECO:0000256" key="3">
    <source>
        <dbReference type="ARBA" id="ARBA00022452"/>
    </source>
</evidence>
<dbReference type="EMBL" id="RBWS01000027">
    <property type="protein sequence ID" value="RKO68690.1"/>
    <property type="molecule type" value="Genomic_DNA"/>
</dbReference>
<keyword evidence="5 9" id="KW-0798">TonB box</keyword>
<feature type="signal peptide" evidence="10">
    <location>
        <begin position="1"/>
        <end position="22"/>
    </location>
</feature>
<keyword evidence="10" id="KW-0732">Signal</keyword>
<dbReference type="SUPFAM" id="SSF49464">
    <property type="entry name" value="Carboxypeptidase regulatory domain-like"/>
    <property type="match status" value="1"/>
</dbReference>
<accession>A0A420VQS2</accession>
<dbReference type="NCBIfam" id="TIGR04057">
    <property type="entry name" value="SusC_RagA_signa"/>
    <property type="match status" value="1"/>
</dbReference>
<dbReference type="Gene3D" id="2.60.40.1120">
    <property type="entry name" value="Carboxypeptidase-like, regulatory domain"/>
    <property type="match status" value="1"/>
</dbReference>
<dbReference type="Gene3D" id="2.40.170.20">
    <property type="entry name" value="TonB-dependent receptor, beta-barrel domain"/>
    <property type="match status" value="1"/>
</dbReference>
<gene>
    <name evidence="13" type="ORF">D7322_26160</name>
</gene>
<keyword evidence="14" id="KW-1185">Reference proteome</keyword>
<dbReference type="InterPro" id="IPR012910">
    <property type="entry name" value="Plug_dom"/>
</dbReference>
<keyword evidence="2 8" id="KW-0813">Transport</keyword>
<feature type="chain" id="PRO_5019408408" evidence="10">
    <location>
        <begin position="23"/>
        <end position="1072"/>
    </location>
</feature>
<dbReference type="Pfam" id="PF13715">
    <property type="entry name" value="CarbopepD_reg_2"/>
    <property type="match status" value="1"/>
</dbReference>
<dbReference type="Proteomes" id="UP000282423">
    <property type="component" value="Unassembled WGS sequence"/>
</dbReference>
<dbReference type="InterPro" id="IPR000531">
    <property type="entry name" value="Beta-barrel_TonB"/>
</dbReference>
<evidence type="ECO:0000259" key="12">
    <source>
        <dbReference type="Pfam" id="PF07715"/>
    </source>
</evidence>
<dbReference type="Gene3D" id="2.170.130.10">
    <property type="entry name" value="TonB-dependent receptor, plug domain"/>
    <property type="match status" value="1"/>
</dbReference>
<dbReference type="RefSeq" id="WP_121127137.1">
    <property type="nucleotide sequence ID" value="NZ_RBWS01000027.1"/>
</dbReference>